<organism evidence="2 3">
    <name type="scientific">Zhouia spongiae</name>
    <dbReference type="NCBI Taxonomy" id="2202721"/>
    <lineage>
        <taxon>Bacteria</taxon>
        <taxon>Pseudomonadati</taxon>
        <taxon>Bacteroidota</taxon>
        <taxon>Flavobacteriia</taxon>
        <taxon>Flavobacteriales</taxon>
        <taxon>Flavobacteriaceae</taxon>
        <taxon>Zhouia</taxon>
    </lineage>
</organism>
<dbReference type="SUPFAM" id="SSF54593">
    <property type="entry name" value="Glyoxalase/Bleomycin resistance protein/Dihydroxybiphenyl dioxygenase"/>
    <property type="match status" value="1"/>
</dbReference>
<evidence type="ECO:0000259" key="1">
    <source>
        <dbReference type="PROSITE" id="PS51819"/>
    </source>
</evidence>
<dbReference type="PANTHER" id="PTHR33993">
    <property type="entry name" value="GLYOXALASE-RELATED"/>
    <property type="match status" value="1"/>
</dbReference>
<dbReference type="EMBL" id="CP094326">
    <property type="protein sequence ID" value="UNY99341.1"/>
    <property type="molecule type" value="Genomic_DNA"/>
</dbReference>
<name>A0ABY3YNS3_9FLAO</name>
<accession>A0ABY3YNS3</accession>
<dbReference type="Pfam" id="PF00903">
    <property type="entry name" value="Glyoxalase"/>
    <property type="match status" value="1"/>
</dbReference>
<dbReference type="InterPro" id="IPR029068">
    <property type="entry name" value="Glyas_Bleomycin-R_OHBP_Dase"/>
</dbReference>
<dbReference type="Proteomes" id="UP000829476">
    <property type="component" value="Chromosome"/>
</dbReference>
<gene>
    <name evidence="2" type="ORF">MQE36_03135</name>
</gene>
<dbReference type="InterPro" id="IPR037523">
    <property type="entry name" value="VOC_core"/>
</dbReference>
<reference evidence="2 3" key="1">
    <citation type="journal article" date="2018" name="Int. J. Syst. Evol. Microbiol.">
        <title>Zhouia spongiae sp. nov., isolated from a marine sponge.</title>
        <authorList>
            <person name="Zhuang L."/>
            <person name="Lin B."/>
            <person name="Qin F."/>
            <person name="Luo L."/>
        </authorList>
    </citation>
    <scope>NUCLEOTIDE SEQUENCE [LARGE SCALE GENOMIC DNA]</scope>
    <source>
        <strain evidence="2 3">HN-Y44</strain>
    </source>
</reference>
<dbReference type="PANTHER" id="PTHR33993:SF2">
    <property type="entry name" value="VOC DOMAIN-CONTAINING PROTEIN"/>
    <property type="match status" value="1"/>
</dbReference>
<dbReference type="InterPro" id="IPR052164">
    <property type="entry name" value="Anthracycline_SecMetBiosynth"/>
</dbReference>
<dbReference type="InterPro" id="IPR004360">
    <property type="entry name" value="Glyas_Fos-R_dOase_dom"/>
</dbReference>
<dbReference type="Gene3D" id="3.10.180.10">
    <property type="entry name" value="2,3-Dihydroxybiphenyl 1,2-Dioxygenase, domain 1"/>
    <property type="match status" value="1"/>
</dbReference>
<protein>
    <submittedName>
        <fullName evidence="2">VOC family protein</fullName>
    </submittedName>
</protein>
<dbReference type="CDD" id="cd07247">
    <property type="entry name" value="SgaA_N_like"/>
    <property type="match status" value="1"/>
</dbReference>
<dbReference type="PROSITE" id="PS51819">
    <property type="entry name" value="VOC"/>
    <property type="match status" value="1"/>
</dbReference>
<evidence type="ECO:0000313" key="3">
    <source>
        <dbReference type="Proteomes" id="UP000829476"/>
    </source>
</evidence>
<feature type="domain" description="VOC" evidence="1">
    <location>
        <begin position="6"/>
        <end position="127"/>
    </location>
</feature>
<sequence length="128" mass="13996">MKEANPVVWFEIYVHDLNRAVKFYEEVLKVELFDLNDPSDASVLMKGFPGNMEAYGASGALIKMKGMEPSGNNSTVVYFGCDDCAVLESRVSENGGKVQQPKMSIGEHGFVSLVVDSEGNTIGFHSLK</sequence>
<proteinExistence type="predicted"/>
<keyword evidence="3" id="KW-1185">Reference proteome</keyword>
<dbReference type="RefSeq" id="WP_242937741.1">
    <property type="nucleotide sequence ID" value="NZ_CP094326.1"/>
</dbReference>
<evidence type="ECO:0000313" key="2">
    <source>
        <dbReference type="EMBL" id="UNY99341.1"/>
    </source>
</evidence>